<dbReference type="InterPro" id="IPR029058">
    <property type="entry name" value="AB_hydrolase_fold"/>
</dbReference>
<comment type="catalytic activity">
    <reaction evidence="1">
        <text>[protein]-peptidylproline (omega=180) = [protein]-peptidylproline (omega=0)</text>
        <dbReference type="Rhea" id="RHEA:16237"/>
        <dbReference type="Rhea" id="RHEA-COMP:10747"/>
        <dbReference type="Rhea" id="RHEA-COMP:10748"/>
        <dbReference type="ChEBI" id="CHEBI:83833"/>
        <dbReference type="ChEBI" id="CHEBI:83834"/>
        <dbReference type="EC" id="5.2.1.8"/>
    </reaction>
</comment>
<evidence type="ECO:0000256" key="4">
    <source>
        <dbReference type="RuleBase" id="RU361235"/>
    </source>
</evidence>
<reference evidence="6 7" key="1">
    <citation type="submission" date="2016-08" db="EMBL/GenBank/DDBJ databases">
        <authorList>
            <consortium name="Lentinula edodes genome sequencing consortium"/>
            <person name="Sakamoto Y."/>
            <person name="Nakade K."/>
            <person name="Sato S."/>
            <person name="Yoshida Y."/>
            <person name="Miyazaki K."/>
            <person name="Natsume S."/>
            <person name="Konno N."/>
        </authorList>
    </citation>
    <scope>NUCLEOTIDE SEQUENCE [LARGE SCALE GENOMIC DNA]</scope>
    <source>
        <strain evidence="6 7">NBRC 111202</strain>
    </source>
</reference>
<protein>
    <recommendedName>
        <fullName evidence="4">Carboxylic ester hydrolase</fullName>
        <ecNumber evidence="4">3.1.1.-</ecNumber>
    </recommendedName>
</protein>
<evidence type="ECO:0000259" key="5">
    <source>
        <dbReference type="PROSITE" id="PS50072"/>
    </source>
</evidence>
<dbReference type="InterPro" id="IPR019826">
    <property type="entry name" value="Carboxylesterase_B_AS"/>
</dbReference>
<comment type="similarity">
    <text evidence="2 4">Belongs to the type-B carboxylesterase/lipase family.</text>
</comment>
<feature type="chain" id="PRO_5010001908" description="Carboxylic ester hydrolase" evidence="4">
    <location>
        <begin position="21"/>
        <end position="687"/>
    </location>
</feature>
<dbReference type="PROSITE" id="PS00122">
    <property type="entry name" value="CARBOXYLESTERASE_B_1"/>
    <property type="match status" value="1"/>
</dbReference>
<evidence type="ECO:0000256" key="3">
    <source>
        <dbReference type="ARBA" id="ARBA00022801"/>
    </source>
</evidence>
<dbReference type="Gene3D" id="2.40.100.10">
    <property type="entry name" value="Cyclophilin-like"/>
    <property type="match status" value="2"/>
</dbReference>
<dbReference type="Proteomes" id="UP000188533">
    <property type="component" value="Unassembled WGS sequence"/>
</dbReference>
<dbReference type="GO" id="GO:0003755">
    <property type="term" value="F:peptidyl-prolyl cis-trans isomerase activity"/>
    <property type="evidence" value="ECO:0007669"/>
    <property type="project" value="UniProtKB-EC"/>
</dbReference>
<name>A0A1Q3EAG0_LENED</name>
<dbReference type="Pfam" id="PF00135">
    <property type="entry name" value="COesterase"/>
    <property type="match status" value="1"/>
</dbReference>
<evidence type="ECO:0000313" key="6">
    <source>
        <dbReference type="EMBL" id="GAW04192.1"/>
    </source>
</evidence>
<accession>A0A1Q3EAG0</accession>
<keyword evidence="4" id="KW-0732">Signal</keyword>
<comment type="caution">
    <text evidence="6">The sequence shown here is derived from an EMBL/GenBank/DDBJ whole genome shotgun (WGS) entry which is preliminary data.</text>
</comment>
<dbReference type="Pfam" id="PF00160">
    <property type="entry name" value="Pro_isomerase"/>
    <property type="match status" value="1"/>
</dbReference>
<proteinExistence type="inferred from homology"/>
<dbReference type="EC" id="3.1.1.-" evidence="4"/>
<dbReference type="InterPro" id="IPR019819">
    <property type="entry name" value="Carboxylesterase_B_CS"/>
</dbReference>
<evidence type="ECO:0000256" key="1">
    <source>
        <dbReference type="ARBA" id="ARBA00000971"/>
    </source>
</evidence>
<dbReference type="InterPro" id="IPR029000">
    <property type="entry name" value="Cyclophilin-like_dom_sf"/>
</dbReference>
<dbReference type="InterPro" id="IPR002130">
    <property type="entry name" value="Cyclophilin-type_PPIase_dom"/>
</dbReference>
<dbReference type="PROSITE" id="PS50072">
    <property type="entry name" value="CSA_PPIASE_2"/>
    <property type="match status" value="1"/>
</dbReference>
<dbReference type="STRING" id="5353.A0A1Q3EAG0"/>
<reference evidence="6 7" key="2">
    <citation type="submission" date="2017-02" db="EMBL/GenBank/DDBJ databases">
        <title>A genome survey and senescence transcriptome analysis in Lentinula edodes.</title>
        <authorList>
            <person name="Sakamoto Y."/>
            <person name="Nakade K."/>
            <person name="Sato S."/>
            <person name="Yoshida Y."/>
            <person name="Miyazaki K."/>
            <person name="Natsume S."/>
            <person name="Konno N."/>
        </authorList>
    </citation>
    <scope>NUCLEOTIDE SEQUENCE [LARGE SCALE GENOMIC DNA]</scope>
    <source>
        <strain evidence="6 7">NBRC 111202</strain>
    </source>
</reference>
<gene>
    <name evidence="6" type="ORF">LENED_005967</name>
</gene>
<sequence length="687" mass="73207">MHLSSLIFLLPVLIVSEVAALTPPTSSLGPVVDLGYAAYAGNSTSPSGILNSNVTFFGGIPYAEPPLGDLRWRAPKMLDENVVAGTVTDARNWGPPCIQTPAMVGIGSEDCLTLDIWKPTNPSAEDKLPVAVYIHGGGFYAGSPQGFPLYDWVSQHPTGLIGASITYRLGMLGFFAGPDIDGASDNIDLNVGLLDQRAGLEWLKRHVSQFGGDPEDMTIIGESAGGASIVMQVTAYGGTKPVPFKRVVAESIGFGPTMTNAQIGEYTNASAGFVGCPTSGNEMFACMRNASVGAIVGAINSIPAGKFAPVVEGPGGFMPDLPSRLIHSGNFSTVESVIAGHCTGDGKTFAGGSPDQFVTDENIKDIVFSRWPGVSNETQDLALAMYPAPNTTDPEMTSEWDRAWLMAGEIIFTCMDWLLAEATLNRSVESVFSYAWNAPDTVLFDAKPYLGAMHTSDLYFLFDGTNTLDNAGNSFTAFNESESALSREAIAYWTSFSQSGDPSLSKLSTSPAWEVFAPLGNVSNTFSDLDSINATRQRLLIARGNDIAITASQMHCLRITLTLQPPSIIMANCYFDISIANKPAGRIVFKLYDDVVPKTTHNFRWSIYGEKFADENFTKKHTKPGLLSMANAGKNTNGSQFFITTVVTSWLDGEVVEGMDLVKQIEALGSPSGKPSASVAIAASGTV</sequence>
<dbReference type="SUPFAM" id="SSF53474">
    <property type="entry name" value="alpha/beta-Hydrolases"/>
    <property type="match status" value="1"/>
</dbReference>
<dbReference type="SUPFAM" id="SSF50891">
    <property type="entry name" value="Cyclophilin-like"/>
    <property type="match status" value="1"/>
</dbReference>
<dbReference type="InterPro" id="IPR002018">
    <property type="entry name" value="CarbesteraseB"/>
</dbReference>
<dbReference type="EMBL" id="BDGU01000181">
    <property type="protein sequence ID" value="GAW04192.1"/>
    <property type="molecule type" value="Genomic_DNA"/>
</dbReference>
<organism evidence="6 7">
    <name type="scientific">Lentinula edodes</name>
    <name type="common">Shiitake mushroom</name>
    <name type="synonym">Lentinus edodes</name>
    <dbReference type="NCBI Taxonomy" id="5353"/>
    <lineage>
        <taxon>Eukaryota</taxon>
        <taxon>Fungi</taxon>
        <taxon>Dikarya</taxon>
        <taxon>Basidiomycota</taxon>
        <taxon>Agaricomycotina</taxon>
        <taxon>Agaricomycetes</taxon>
        <taxon>Agaricomycetidae</taxon>
        <taxon>Agaricales</taxon>
        <taxon>Marasmiineae</taxon>
        <taxon>Omphalotaceae</taxon>
        <taxon>Lentinula</taxon>
    </lineage>
</organism>
<dbReference type="GO" id="GO:0016787">
    <property type="term" value="F:hydrolase activity"/>
    <property type="evidence" value="ECO:0007669"/>
    <property type="project" value="UniProtKB-KW"/>
</dbReference>
<evidence type="ECO:0000256" key="2">
    <source>
        <dbReference type="ARBA" id="ARBA00005964"/>
    </source>
</evidence>
<keyword evidence="3 4" id="KW-0378">Hydrolase</keyword>
<dbReference type="PANTHER" id="PTHR11559">
    <property type="entry name" value="CARBOXYLESTERASE"/>
    <property type="match status" value="1"/>
</dbReference>
<feature type="domain" description="PPIase cyclophilin-type" evidence="5">
    <location>
        <begin position="574"/>
        <end position="686"/>
    </location>
</feature>
<dbReference type="Gene3D" id="3.40.50.1820">
    <property type="entry name" value="alpha/beta hydrolase"/>
    <property type="match status" value="1"/>
</dbReference>
<feature type="signal peptide" evidence="4">
    <location>
        <begin position="1"/>
        <end position="20"/>
    </location>
</feature>
<dbReference type="InterPro" id="IPR050309">
    <property type="entry name" value="Type-B_Carboxylest/Lipase"/>
</dbReference>
<evidence type="ECO:0000313" key="7">
    <source>
        <dbReference type="Proteomes" id="UP000188533"/>
    </source>
</evidence>
<dbReference type="AlphaFoldDB" id="A0A1Q3EAG0"/>
<keyword evidence="7" id="KW-1185">Reference proteome</keyword>
<dbReference type="PROSITE" id="PS00941">
    <property type="entry name" value="CARBOXYLESTERASE_B_2"/>
    <property type="match status" value="1"/>
</dbReference>